<dbReference type="Gene3D" id="2.40.30.170">
    <property type="match status" value="1"/>
</dbReference>
<evidence type="ECO:0000256" key="2">
    <source>
        <dbReference type="ARBA" id="ARBA00009477"/>
    </source>
</evidence>
<evidence type="ECO:0000256" key="3">
    <source>
        <dbReference type="ARBA" id="ARBA00022692"/>
    </source>
</evidence>
<accession>E8K1Z8</accession>
<evidence type="ECO:0000313" key="10">
    <source>
        <dbReference type="Proteomes" id="UP000002815"/>
    </source>
</evidence>
<keyword evidence="4 6" id="KW-1133">Transmembrane helix</keyword>
<protein>
    <submittedName>
        <fullName evidence="9">Bacteriocin secretion accessory protein</fullName>
    </submittedName>
</protein>
<proteinExistence type="inferred from homology"/>
<evidence type="ECO:0000256" key="4">
    <source>
        <dbReference type="ARBA" id="ARBA00022989"/>
    </source>
</evidence>
<dbReference type="EMBL" id="AEVD01000012">
    <property type="protein sequence ID" value="EFX36132.1"/>
    <property type="molecule type" value="Genomic_DNA"/>
</dbReference>
<keyword evidence="3 6" id="KW-0812">Transmembrane</keyword>
<name>E8K1Z8_9STRE</name>
<evidence type="ECO:0000256" key="1">
    <source>
        <dbReference type="ARBA" id="ARBA00004167"/>
    </source>
</evidence>
<comment type="subcellular location">
    <subcellularLocation>
        <location evidence="1">Membrane</location>
        <topology evidence="1">Single-pass membrane protein</topology>
    </subcellularLocation>
</comment>
<feature type="domain" description="LcnD-like C-terminal" evidence="8">
    <location>
        <begin position="204"/>
        <end position="291"/>
    </location>
</feature>
<dbReference type="PANTHER" id="PTHR30386:SF26">
    <property type="entry name" value="TRANSPORT PROTEIN COMB"/>
    <property type="match status" value="1"/>
</dbReference>
<feature type="transmembrane region" description="Helical" evidence="6">
    <location>
        <begin position="23"/>
        <end position="41"/>
    </location>
</feature>
<dbReference type="Pfam" id="PF25940">
    <property type="entry name" value="LcnD_C"/>
    <property type="match status" value="1"/>
</dbReference>
<evidence type="ECO:0000259" key="7">
    <source>
        <dbReference type="Pfam" id="PF25935"/>
    </source>
</evidence>
<dbReference type="Proteomes" id="UP000002815">
    <property type="component" value="Unassembled WGS sequence"/>
</dbReference>
<dbReference type="eggNOG" id="COG0845">
    <property type="taxonomic scope" value="Bacteria"/>
</dbReference>
<keyword evidence="5 6" id="KW-0472">Membrane</keyword>
<evidence type="ECO:0000256" key="6">
    <source>
        <dbReference type="SAM" id="Phobius"/>
    </source>
</evidence>
<comment type="similarity">
    <text evidence="2">Belongs to the membrane fusion protein (MFP) (TC 8.A.1) family.</text>
</comment>
<dbReference type="PANTHER" id="PTHR30386">
    <property type="entry name" value="MEMBRANE FUSION SUBUNIT OF EMRAB-TOLC MULTIDRUG EFFLUX PUMP"/>
    <property type="match status" value="1"/>
</dbReference>
<dbReference type="AlphaFoldDB" id="E8K1Z8"/>
<dbReference type="GeneID" id="29747948"/>
<feature type="domain" description="LcnD-like barrel-sandwich hybrid" evidence="7">
    <location>
        <begin position="58"/>
        <end position="198"/>
    </location>
</feature>
<dbReference type="RefSeq" id="WP_006149132.1">
    <property type="nucleotide sequence ID" value="NZ_AJTA01000009.1"/>
</dbReference>
<organism evidence="9 10">
    <name type="scientific">Streptococcus infantis ATCC 700779</name>
    <dbReference type="NCBI Taxonomy" id="889204"/>
    <lineage>
        <taxon>Bacteria</taxon>
        <taxon>Bacillati</taxon>
        <taxon>Bacillota</taxon>
        <taxon>Bacilli</taxon>
        <taxon>Lactobacillales</taxon>
        <taxon>Streptococcaceae</taxon>
        <taxon>Streptococcus</taxon>
    </lineage>
</organism>
<reference evidence="9 10" key="1">
    <citation type="submission" date="2010-12" db="EMBL/GenBank/DDBJ databases">
        <authorList>
            <person name="Muzny D."/>
            <person name="Qin X."/>
            <person name="Deng J."/>
            <person name="Jiang H."/>
            <person name="Liu Y."/>
            <person name="Qu J."/>
            <person name="Song X.-Z."/>
            <person name="Zhang L."/>
            <person name="Thornton R."/>
            <person name="Coyle M."/>
            <person name="Francisco L."/>
            <person name="Jackson L."/>
            <person name="Javaid M."/>
            <person name="Korchina V."/>
            <person name="Kovar C."/>
            <person name="Mata R."/>
            <person name="Mathew T."/>
            <person name="Ngo R."/>
            <person name="Nguyen L."/>
            <person name="Nguyen N."/>
            <person name="Okwuonu G."/>
            <person name="Ongeri F."/>
            <person name="Pham C."/>
            <person name="Simmons D."/>
            <person name="Wilczek-Boney K."/>
            <person name="Hale W."/>
            <person name="Jakkamsetti A."/>
            <person name="Pham P."/>
            <person name="Ruth R."/>
            <person name="San Lucas F."/>
            <person name="Warren J."/>
            <person name="Zhang J."/>
            <person name="Zhao Z."/>
            <person name="Zhou C."/>
            <person name="Zhu D."/>
            <person name="Lee S."/>
            <person name="Bess C."/>
            <person name="Blankenburg K."/>
            <person name="Forbes L."/>
            <person name="Fu Q."/>
            <person name="Gubbala S."/>
            <person name="Hirani K."/>
            <person name="Jayaseelan J.C."/>
            <person name="Lara F."/>
            <person name="Munidasa M."/>
            <person name="Palculict T."/>
            <person name="Patil S."/>
            <person name="Pu L.-L."/>
            <person name="Saada N."/>
            <person name="Tang L."/>
            <person name="Weissenberger G."/>
            <person name="Zhu Y."/>
            <person name="Hemphill L."/>
            <person name="Shang Y."/>
            <person name="Youmans B."/>
            <person name="Ayvaz T."/>
            <person name="Ross M."/>
            <person name="Santibanez J."/>
            <person name="Aqrawi P."/>
            <person name="Gross S."/>
            <person name="Joshi V."/>
            <person name="Fowler G."/>
            <person name="Nazareth L."/>
            <person name="Reid J."/>
            <person name="Worley K."/>
            <person name="Petrosino J."/>
            <person name="Highlander S."/>
            <person name="Gibbs R."/>
        </authorList>
    </citation>
    <scope>NUCLEOTIDE SEQUENCE [LARGE SCALE GENOMIC DNA]</scope>
    <source>
        <strain evidence="9 10">ATCC 700779</strain>
    </source>
</reference>
<dbReference type="InterPro" id="IPR058786">
    <property type="entry name" value="BSH_LcnD"/>
</dbReference>
<dbReference type="HOGENOM" id="CLU_047946_0_0_9"/>
<evidence type="ECO:0000256" key="5">
    <source>
        <dbReference type="ARBA" id="ARBA00023136"/>
    </source>
</evidence>
<dbReference type="GO" id="GO:0016020">
    <property type="term" value="C:membrane"/>
    <property type="evidence" value="ECO:0007669"/>
    <property type="project" value="UniProtKB-SubCell"/>
</dbReference>
<dbReference type="Pfam" id="PF25935">
    <property type="entry name" value="BSH_LcnD"/>
    <property type="match status" value="1"/>
</dbReference>
<dbReference type="InterPro" id="IPR050739">
    <property type="entry name" value="MFP"/>
</dbReference>
<comment type="caution">
    <text evidence="9">The sequence shown here is derived from an EMBL/GenBank/DDBJ whole genome shotgun (WGS) entry which is preliminary data.</text>
</comment>
<gene>
    <name evidence="9" type="primary">mesE</name>
    <name evidence="9" type="ORF">HMPREF9423_1511</name>
</gene>
<evidence type="ECO:0000259" key="8">
    <source>
        <dbReference type="Pfam" id="PF25940"/>
    </source>
</evidence>
<keyword evidence="10" id="KW-1185">Reference proteome</keyword>
<dbReference type="InterPro" id="IPR058795">
    <property type="entry name" value="LcnD_C"/>
</dbReference>
<dbReference type="PATRIC" id="fig|889204.5.peg.154"/>
<evidence type="ECO:0000313" key="9">
    <source>
        <dbReference type="EMBL" id="EFX36132.1"/>
    </source>
</evidence>
<sequence>MHLEFLESAEFYNRRYHNFSSRVIFPMSLLVVFTFGFAMFAEKEISLSSKATVEPSRIIANIQSTSNRRMVVNYLEENKQVQRGDLLVQYQEVGDVIQDEANVNQLESFRNHQSKTSNLKNSTTQPNIGLFSQNSSTVQEQIAVEQDDLEREIGKKNQTSLLEKGTIRAQEDGVLYLNPERNQSAVVTEGTLLAKLYPLLDREGKTKLTAYLSSKDIVRIKIGDSVRFTTTNGANGQVRLVSTITSIDTIATRTDQGNFFKIEAETKITQEQAEKLRYGLEGHLQIIIGKKSYLRYYLDDFLNWE</sequence>